<organism evidence="6">
    <name type="scientific">uncultured Gemmatimonadota bacterium</name>
    <dbReference type="NCBI Taxonomy" id="203437"/>
    <lineage>
        <taxon>Bacteria</taxon>
        <taxon>Pseudomonadati</taxon>
        <taxon>Gemmatimonadota</taxon>
        <taxon>environmental samples</taxon>
    </lineage>
</organism>
<dbReference type="InterPro" id="IPR038765">
    <property type="entry name" value="Papain-like_cys_pep_sf"/>
</dbReference>
<evidence type="ECO:0000259" key="5">
    <source>
        <dbReference type="PROSITE" id="PS51935"/>
    </source>
</evidence>
<proteinExistence type="inferred from homology"/>
<dbReference type="PANTHER" id="PTHR47053:SF1">
    <property type="entry name" value="MUREIN DD-ENDOPEPTIDASE MEPH-RELATED"/>
    <property type="match status" value="1"/>
</dbReference>
<dbReference type="GO" id="GO:0006508">
    <property type="term" value="P:proteolysis"/>
    <property type="evidence" value="ECO:0007669"/>
    <property type="project" value="UniProtKB-KW"/>
</dbReference>
<accession>A0A6J4LBL6</accession>
<dbReference type="Gene3D" id="3.90.1720.10">
    <property type="entry name" value="endopeptidase domain like (from Nostoc punctiforme)"/>
    <property type="match status" value="1"/>
</dbReference>
<feature type="domain" description="NlpC/P60" evidence="5">
    <location>
        <begin position="218"/>
        <end position="349"/>
    </location>
</feature>
<evidence type="ECO:0000256" key="2">
    <source>
        <dbReference type="ARBA" id="ARBA00022670"/>
    </source>
</evidence>
<dbReference type="Pfam" id="PF08239">
    <property type="entry name" value="SH3_3"/>
    <property type="match status" value="1"/>
</dbReference>
<keyword evidence="4" id="KW-0788">Thiol protease</keyword>
<sequence>MRAAVEDVQLLVQEVRDRHAPDPRTAVFEVEVEVRGDAVTFLGFTSEPDAALELHRRTAELTAWREVVDAVQVLPEAHPEEMVHALVTSAVAPMMGGPAVRSTQVSQAVLGSRLIVFRREGRWLQCKGPDGYIGWIHAGYVALKDETAARGWELGADGDVWISLGADVLGDDGEVLMRLPWNARVVRDAEGLALLPDGRKGHVRGELVPLGARALGFPADGTAVAETSARWMGVPYLWGGVTMGGVDCSGLVQALYKLHGHALPRDSDQQSRTGAEVEPGEDFADLRAGDLLFFAEEPGRCTHVAMSTGGPNIIHASLGNGGVARNDMAGRRSYERELRRIFLWARRMV</sequence>
<gene>
    <name evidence="6" type="ORF">AVDCRST_MAG89-1970</name>
</gene>
<keyword evidence="3" id="KW-0378">Hydrolase</keyword>
<dbReference type="InterPro" id="IPR000064">
    <property type="entry name" value="NLP_P60_dom"/>
</dbReference>
<dbReference type="InterPro" id="IPR051202">
    <property type="entry name" value="Peptidase_C40"/>
</dbReference>
<evidence type="ECO:0000256" key="3">
    <source>
        <dbReference type="ARBA" id="ARBA00022801"/>
    </source>
</evidence>
<dbReference type="EMBL" id="CADCTV010000419">
    <property type="protein sequence ID" value="CAA9327566.1"/>
    <property type="molecule type" value="Genomic_DNA"/>
</dbReference>
<reference evidence="6" key="1">
    <citation type="submission" date="2020-02" db="EMBL/GenBank/DDBJ databases">
        <authorList>
            <person name="Meier V. D."/>
        </authorList>
    </citation>
    <scope>NUCLEOTIDE SEQUENCE</scope>
    <source>
        <strain evidence="6">AVDCRST_MAG89</strain>
    </source>
</reference>
<protein>
    <recommendedName>
        <fullName evidence="5">NlpC/P60 domain-containing protein</fullName>
    </recommendedName>
</protein>
<dbReference type="SUPFAM" id="SSF54001">
    <property type="entry name" value="Cysteine proteinases"/>
    <property type="match status" value="1"/>
</dbReference>
<dbReference type="Pfam" id="PF00877">
    <property type="entry name" value="NLPC_P60"/>
    <property type="match status" value="1"/>
</dbReference>
<comment type="similarity">
    <text evidence="1">Belongs to the peptidase C40 family.</text>
</comment>
<keyword evidence="2" id="KW-0645">Protease</keyword>
<dbReference type="Gene3D" id="2.30.30.40">
    <property type="entry name" value="SH3 Domains"/>
    <property type="match status" value="1"/>
</dbReference>
<dbReference type="PANTHER" id="PTHR47053">
    <property type="entry name" value="MUREIN DD-ENDOPEPTIDASE MEPH-RELATED"/>
    <property type="match status" value="1"/>
</dbReference>
<dbReference type="InterPro" id="IPR003646">
    <property type="entry name" value="SH3-like_bac-type"/>
</dbReference>
<evidence type="ECO:0000256" key="1">
    <source>
        <dbReference type="ARBA" id="ARBA00007074"/>
    </source>
</evidence>
<dbReference type="GO" id="GO:0008234">
    <property type="term" value="F:cysteine-type peptidase activity"/>
    <property type="evidence" value="ECO:0007669"/>
    <property type="project" value="UniProtKB-KW"/>
</dbReference>
<evidence type="ECO:0000313" key="6">
    <source>
        <dbReference type="EMBL" id="CAA9327566.1"/>
    </source>
</evidence>
<name>A0A6J4LBL6_9BACT</name>
<dbReference type="AlphaFoldDB" id="A0A6J4LBL6"/>
<dbReference type="PROSITE" id="PS51935">
    <property type="entry name" value="NLPC_P60"/>
    <property type="match status" value="1"/>
</dbReference>
<evidence type="ECO:0000256" key="4">
    <source>
        <dbReference type="ARBA" id="ARBA00022807"/>
    </source>
</evidence>